<evidence type="ECO:0000313" key="2">
    <source>
        <dbReference type="EMBL" id="EFP78656.1"/>
    </source>
</evidence>
<dbReference type="GeneID" id="10536509"/>
<feature type="region of interest" description="Disordered" evidence="1">
    <location>
        <begin position="211"/>
        <end position="230"/>
    </location>
</feature>
<feature type="region of interest" description="Disordered" evidence="1">
    <location>
        <begin position="475"/>
        <end position="495"/>
    </location>
</feature>
<name>E3K2T7_PUCGT</name>
<dbReference type="OrthoDB" id="10474565at2759"/>
<evidence type="ECO:0000256" key="1">
    <source>
        <dbReference type="SAM" id="MobiDB-lite"/>
    </source>
</evidence>
<feature type="compositionally biased region" description="Polar residues" evidence="1">
    <location>
        <begin position="475"/>
        <end position="491"/>
    </location>
</feature>
<organism evidence="2 3">
    <name type="scientific">Puccinia graminis f. sp. tritici (strain CRL 75-36-700-3 / race SCCL)</name>
    <name type="common">Black stem rust fungus</name>
    <dbReference type="NCBI Taxonomy" id="418459"/>
    <lineage>
        <taxon>Eukaryota</taxon>
        <taxon>Fungi</taxon>
        <taxon>Dikarya</taxon>
        <taxon>Basidiomycota</taxon>
        <taxon>Pucciniomycotina</taxon>
        <taxon>Pucciniomycetes</taxon>
        <taxon>Pucciniales</taxon>
        <taxon>Pucciniaceae</taxon>
        <taxon>Puccinia</taxon>
    </lineage>
</organism>
<proteinExistence type="predicted"/>
<dbReference type="InParanoid" id="E3K2T7"/>
<evidence type="ECO:0000313" key="3">
    <source>
        <dbReference type="Proteomes" id="UP000008783"/>
    </source>
</evidence>
<reference key="1">
    <citation type="submission" date="2007-01" db="EMBL/GenBank/DDBJ databases">
        <title>The Genome Sequence of Puccinia graminis f. sp. tritici Strain CRL 75-36-700-3.</title>
        <authorList>
            <consortium name="The Broad Institute Genome Sequencing Platform"/>
            <person name="Birren B."/>
            <person name="Lander E."/>
            <person name="Galagan J."/>
            <person name="Nusbaum C."/>
            <person name="Devon K."/>
            <person name="Cuomo C."/>
            <person name="Jaffe D."/>
            <person name="Butler J."/>
            <person name="Alvarez P."/>
            <person name="Gnerre S."/>
            <person name="Grabherr M."/>
            <person name="Mauceli E."/>
            <person name="Brockman W."/>
            <person name="Young S."/>
            <person name="LaButti K."/>
            <person name="Sykes S."/>
            <person name="DeCaprio D."/>
            <person name="Crawford M."/>
            <person name="Koehrsen M."/>
            <person name="Engels R."/>
            <person name="Montgomery P."/>
            <person name="Pearson M."/>
            <person name="Howarth C."/>
            <person name="Larson L."/>
            <person name="White J."/>
            <person name="Zeng Q."/>
            <person name="Kodira C."/>
            <person name="Yandava C."/>
            <person name="Alvarado L."/>
            <person name="O'Leary S."/>
            <person name="Szabo L."/>
            <person name="Dean R."/>
            <person name="Schein J."/>
        </authorList>
    </citation>
    <scope>NUCLEOTIDE SEQUENCE</scope>
    <source>
        <strain>CRL 75-36-700-3</strain>
    </source>
</reference>
<dbReference type="VEuPathDB" id="FungiDB:PGTG_04612"/>
<feature type="region of interest" description="Disordered" evidence="1">
    <location>
        <begin position="111"/>
        <end position="147"/>
    </location>
</feature>
<accession>E3K2T7</accession>
<dbReference type="HOGENOM" id="CLU_031991_1_0_1"/>
<dbReference type="Proteomes" id="UP000008783">
    <property type="component" value="Unassembled WGS sequence"/>
</dbReference>
<protein>
    <submittedName>
        <fullName evidence="2">Uncharacterized protein</fullName>
    </submittedName>
</protein>
<dbReference type="EMBL" id="DS178270">
    <property type="protein sequence ID" value="EFP78656.1"/>
    <property type="molecule type" value="Genomic_DNA"/>
</dbReference>
<sequence>MRLDDILHDSPEGQPAYAGMNWLDNVLEESPELHQLDPETAADGSYNVRACDGTICRYFPVGPNNPVAYWTRPSSVHQTYPRDQSNQLDAEAQLRAAQVFRHMYMNPGQPFTTSSTTRTSPAQPFRTSTNGATPSQPFTNSTTGTTPGHWLDQIAPTQDKTGPFWIFVQINLRDIASTSTRLSNPIDIDTEPKKVDRTFLIEYRFHLPWSNPSPSKSHKRKPSGIEIPKTKPINSVPGKLSIRWDLANYDVPKFKNAVIDEIFGEDKDLAAFVEKREANEKDLTWYGIILHDSRFKATGNQQLDKPGVFQDWLTACVPFEETRKLVCKVEQLDPKAEADILATHSPCPRLSGSSDKSIFINPEQGDQYFVVTMSRADLWAKAINATPNVVDLRTPPKTPAFDYRTGFLDDHDQPAQRNLPAPETRHQCCSHNSSGPSIHHANAGQCSAHGALNQQCLAAHASHVSNAINITGVSSASTSVPNNTRIKSSPAPSDDEDPIDVFLKFSRVDLDSVAIRDGLAKLGMTHWKMFQLVTSEELIAAGVPMGPARMLAEAVKRYSKHLKKQSRTNISQN</sequence>
<dbReference type="KEGG" id="pgr:PGTG_04612"/>
<dbReference type="RefSeq" id="XP_003323075.1">
    <property type="nucleotide sequence ID" value="XM_003323027.1"/>
</dbReference>
<dbReference type="AlphaFoldDB" id="E3K2T7"/>
<keyword evidence="3" id="KW-1185">Reference proteome</keyword>
<feature type="compositionally biased region" description="Polar residues" evidence="1">
    <location>
        <begin position="121"/>
        <end position="146"/>
    </location>
</feature>
<reference evidence="3" key="2">
    <citation type="journal article" date="2011" name="Proc. Natl. Acad. Sci. U.S.A.">
        <title>Obligate biotrophy features unraveled by the genomic analysis of rust fungi.</title>
        <authorList>
            <person name="Duplessis S."/>
            <person name="Cuomo C.A."/>
            <person name="Lin Y.-C."/>
            <person name="Aerts A."/>
            <person name="Tisserant E."/>
            <person name="Veneault-Fourrey C."/>
            <person name="Joly D.L."/>
            <person name="Hacquard S."/>
            <person name="Amselem J."/>
            <person name="Cantarel B.L."/>
            <person name="Chiu R."/>
            <person name="Coutinho P.M."/>
            <person name="Feau N."/>
            <person name="Field M."/>
            <person name="Frey P."/>
            <person name="Gelhaye E."/>
            <person name="Goldberg J."/>
            <person name="Grabherr M.G."/>
            <person name="Kodira C.D."/>
            <person name="Kohler A."/>
            <person name="Kuees U."/>
            <person name="Lindquist E.A."/>
            <person name="Lucas S.M."/>
            <person name="Mago R."/>
            <person name="Mauceli E."/>
            <person name="Morin E."/>
            <person name="Murat C."/>
            <person name="Pangilinan J.L."/>
            <person name="Park R."/>
            <person name="Pearson M."/>
            <person name="Quesneville H."/>
            <person name="Rouhier N."/>
            <person name="Sakthikumar S."/>
            <person name="Salamov A.A."/>
            <person name="Schmutz J."/>
            <person name="Selles B."/>
            <person name="Shapiro H."/>
            <person name="Tanguay P."/>
            <person name="Tuskan G.A."/>
            <person name="Henrissat B."/>
            <person name="Van de Peer Y."/>
            <person name="Rouze P."/>
            <person name="Ellis J.G."/>
            <person name="Dodds P.N."/>
            <person name="Schein J.E."/>
            <person name="Zhong S."/>
            <person name="Hamelin R.C."/>
            <person name="Grigoriev I.V."/>
            <person name="Szabo L.J."/>
            <person name="Martin F."/>
        </authorList>
    </citation>
    <scope>NUCLEOTIDE SEQUENCE [LARGE SCALE GENOMIC DNA]</scope>
    <source>
        <strain evidence="3">CRL 75-36-700-3 / race SCCL</strain>
    </source>
</reference>
<gene>
    <name evidence="2" type="ORF">PGTG_04612</name>
</gene>